<sequence>MQLLFDDPPKFCVSPKMQFTKLEDTPMLRQEMQCLEENAELMRGRCLKFYKGCRKYTEGLVEGYAGDLAFVNALETFGGEQNDPICVAFGGPVMTNFTVALREIASYKEVLRSQIEHMLNDRLLQFVNIDLQDIKDARKPFDKASLTYDQAREKFLSLRKSTRTDVAAAIEEELHTAKTSFELARFNLVSTLSKFEAKKRFEFLEAVSGMMDAHLRFFKQGYELLHKMEPFINQVLAYAQQSRECSNYEQESLCERMQEHIRQIDRESKQLSNAGLPAADGMQPFTRGSQKVIEAVMESAAKGKVQTIRQGYLSKRSSNLRGDWKRRFFVLDSRGMLYYYRKPFAWSSAAGSPSTIQRSSSENGPGLLSRWLSSHNHSAVPDEKSVTRHTVNLLTSTIKFDADQTDLMFCFRIISPTKIYTLQAENALDQRDWIEKITGVITSLLSSQTPEKCLSAFRAGSGDYFTSDNSSLVAYPDGYPMSIGQYKCKNLSPGSLLDIRRSSQHQEYCGKSEKPIDILRKVAGNHKCADCGAPEPDWASLNLGLLICIECSGVHRNLGVHISKVRSLTLDVKVWEPSVLDLFQSLGNIYVNSIWEELLHSGPTRTVIPAGSSNSEGHKQLVKMKPTHDDPISVKELFIHAKYAEKAFVPKITDKRRLHSVAEEVWESVRSNDPRAVYRYIVCYGADVNTIYGHASYFDSLDPSSRSLNSLNKNEDQIEKEHPDSCSLLHLACLTTDICMVELLLQYGANINASDSRGRMPLHICVIGRNFAIAKLLLTRGADPHAVDGEGHTPIQLALASGVDDHEDLPFLTE</sequence>
<keyword evidence="1" id="KW-0343">GTPase activation</keyword>
<dbReference type="Pfam" id="PF16746">
    <property type="entry name" value="BAR_3"/>
    <property type="match status" value="1"/>
</dbReference>
<evidence type="ECO:0000256" key="8">
    <source>
        <dbReference type="PROSITE-ProRule" id="PRU00023"/>
    </source>
</evidence>
<dbReference type="InterPro" id="IPR036770">
    <property type="entry name" value="Ankyrin_rpt-contain_sf"/>
</dbReference>
<dbReference type="Gene3D" id="1.20.1270.60">
    <property type="entry name" value="Arfaptin homology (AH) domain/BAR domain"/>
    <property type="match status" value="1"/>
</dbReference>
<dbReference type="PRINTS" id="PR00405">
    <property type="entry name" value="REVINTRACTNG"/>
</dbReference>
<feature type="domain" description="PH" evidence="10">
    <location>
        <begin position="306"/>
        <end position="442"/>
    </location>
</feature>
<dbReference type="SUPFAM" id="SSF48403">
    <property type="entry name" value="Ankyrin repeat"/>
    <property type="match status" value="1"/>
</dbReference>
<dbReference type="InterPro" id="IPR001849">
    <property type="entry name" value="PH_domain"/>
</dbReference>
<dbReference type="SUPFAM" id="SSF50729">
    <property type="entry name" value="PH domain-like"/>
    <property type="match status" value="1"/>
</dbReference>
<dbReference type="AlphaFoldDB" id="A0A5D2H1U8"/>
<evidence type="ECO:0000313" key="13">
    <source>
        <dbReference type="Proteomes" id="UP000323506"/>
    </source>
</evidence>
<dbReference type="Pfam" id="PF01412">
    <property type="entry name" value="ArfGap"/>
    <property type="match status" value="1"/>
</dbReference>
<dbReference type="SMART" id="SM00248">
    <property type="entry name" value="ANK"/>
    <property type="match status" value="2"/>
</dbReference>
<evidence type="ECO:0000256" key="9">
    <source>
        <dbReference type="PROSITE-ProRule" id="PRU00288"/>
    </source>
</evidence>
<dbReference type="PROSITE" id="PS50003">
    <property type="entry name" value="PH_DOMAIN"/>
    <property type="match status" value="1"/>
</dbReference>
<dbReference type="InterPro" id="IPR035670">
    <property type="entry name" value="AGD1/2/3/4_BAR_plant"/>
</dbReference>
<evidence type="ECO:0000259" key="11">
    <source>
        <dbReference type="PROSITE" id="PS50115"/>
    </source>
</evidence>
<feature type="domain" description="Arf-GAP" evidence="11">
    <location>
        <begin position="513"/>
        <end position="656"/>
    </location>
</feature>
<dbReference type="InterPro" id="IPR038508">
    <property type="entry name" value="ArfGAP_dom_sf"/>
</dbReference>
<dbReference type="InterPro" id="IPR001164">
    <property type="entry name" value="ArfGAP_dom"/>
</dbReference>
<dbReference type="FunFam" id="1.10.220.150:FF:000019">
    <property type="entry name" value="ADP-ribosylation factor GTPase-activating protein AGD1"/>
    <property type="match status" value="1"/>
</dbReference>
<dbReference type="PANTHER" id="PTHR23180:SF405">
    <property type="entry name" value="ADP-RIBOSYLATION FACTOR GTPASE-ACTIVATING PROTEIN AGD1"/>
    <property type="match status" value="1"/>
</dbReference>
<dbReference type="SUPFAM" id="SSF57863">
    <property type="entry name" value="ArfGap/RecO-like zinc finger"/>
    <property type="match status" value="1"/>
</dbReference>
<dbReference type="CDD" id="cd13250">
    <property type="entry name" value="PH_ACAP"/>
    <property type="match status" value="1"/>
</dbReference>
<accession>A0A5D2H1U8</accession>
<evidence type="ECO:0008006" key="14">
    <source>
        <dbReference type="Google" id="ProtNLM"/>
    </source>
</evidence>
<dbReference type="InterPro" id="IPR004148">
    <property type="entry name" value="BAR_dom"/>
</dbReference>
<dbReference type="InterPro" id="IPR011993">
    <property type="entry name" value="PH-like_dom_sf"/>
</dbReference>
<proteinExistence type="predicted"/>
<dbReference type="CDD" id="cd07606">
    <property type="entry name" value="BAR_SFC_plant"/>
    <property type="match status" value="1"/>
</dbReference>
<evidence type="ECO:0000256" key="2">
    <source>
        <dbReference type="ARBA" id="ARBA00022723"/>
    </source>
</evidence>
<evidence type="ECO:0000256" key="1">
    <source>
        <dbReference type="ARBA" id="ARBA00022468"/>
    </source>
</evidence>
<keyword evidence="6 8" id="KW-0040">ANK repeat</keyword>
<dbReference type="SMART" id="SM00105">
    <property type="entry name" value="ArfGap"/>
    <property type="match status" value="1"/>
</dbReference>
<dbReference type="CDD" id="cd08204">
    <property type="entry name" value="ArfGap"/>
    <property type="match status" value="1"/>
</dbReference>
<evidence type="ECO:0000259" key="10">
    <source>
        <dbReference type="PROSITE" id="PS50003"/>
    </source>
</evidence>
<reference evidence="12 13" key="1">
    <citation type="submission" date="2019-06" db="EMBL/GenBank/DDBJ databases">
        <title>WGS assembly of Gossypium darwinii.</title>
        <authorList>
            <person name="Chen Z.J."/>
            <person name="Sreedasyam A."/>
            <person name="Ando A."/>
            <person name="Song Q."/>
            <person name="De L."/>
            <person name="Hulse-Kemp A."/>
            <person name="Ding M."/>
            <person name="Ye W."/>
            <person name="Kirkbride R."/>
            <person name="Jenkins J."/>
            <person name="Plott C."/>
            <person name="Lovell J."/>
            <person name="Lin Y.-M."/>
            <person name="Vaughn R."/>
            <person name="Liu B."/>
            <person name="Li W."/>
            <person name="Simpson S."/>
            <person name="Scheffler B."/>
            <person name="Saski C."/>
            <person name="Grover C."/>
            <person name="Hu G."/>
            <person name="Conover J."/>
            <person name="Carlson J."/>
            <person name="Shu S."/>
            <person name="Boston L."/>
            <person name="Williams M."/>
            <person name="Peterson D."/>
            <person name="Mcgee K."/>
            <person name="Jones D."/>
            <person name="Wendel J."/>
            <person name="Stelly D."/>
            <person name="Grimwood J."/>
            <person name="Schmutz J."/>
        </authorList>
    </citation>
    <scope>NUCLEOTIDE SEQUENCE [LARGE SCALE GENOMIC DNA]</scope>
    <source>
        <strain evidence="12">1808015.09</strain>
    </source>
</reference>
<evidence type="ECO:0000256" key="7">
    <source>
        <dbReference type="ARBA" id="ARBA00023054"/>
    </source>
</evidence>
<dbReference type="InterPro" id="IPR002110">
    <property type="entry name" value="Ankyrin_rpt"/>
</dbReference>
<dbReference type="PANTHER" id="PTHR23180">
    <property type="entry name" value="CENTAURIN/ARF"/>
    <property type="match status" value="1"/>
</dbReference>
<feature type="repeat" description="ANK" evidence="8">
    <location>
        <begin position="724"/>
        <end position="756"/>
    </location>
</feature>
<dbReference type="SMART" id="SM00233">
    <property type="entry name" value="PH"/>
    <property type="match status" value="1"/>
</dbReference>
<dbReference type="GO" id="GO:0005096">
    <property type="term" value="F:GTPase activator activity"/>
    <property type="evidence" value="ECO:0007669"/>
    <property type="project" value="UniProtKB-KW"/>
</dbReference>
<dbReference type="Pfam" id="PF12796">
    <property type="entry name" value="Ank_2"/>
    <property type="match status" value="1"/>
</dbReference>
<dbReference type="Pfam" id="PF00169">
    <property type="entry name" value="PH"/>
    <property type="match status" value="1"/>
</dbReference>
<keyword evidence="7" id="KW-0175">Coiled coil</keyword>
<dbReference type="InterPro" id="IPR027267">
    <property type="entry name" value="AH/BAR_dom_sf"/>
</dbReference>
<evidence type="ECO:0000313" key="12">
    <source>
        <dbReference type="EMBL" id="TYH24234.1"/>
    </source>
</evidence>
<dbReference type="EMBL" id="CM017690">
    <property type="protein sequence ID" value="TYH24234.1"/>
    <property type="molecule type" value="Genomic_DNA"/>
</dbReference>
<name>A0A5D2H1U8_GOSDA</name>
<evidence type="ECO:0000256" key="4">
    <source>
        <dbReference type="ARBA" id="ARBA00022771"/>
    </source>
</evidence>
<organism evidence="12 13">
    <name type="scientific">Gossypium darwinii</name>
    <name type="common">Darwin's cotton</name>
    <name type="synonym">Gossypium barbadense var. darwinii</name>
    <dbReference type="NCBI Taxonomy" id="34276"/>
    <lineage>
        <taxon>Eukaryota</taxon>
        <taxon>Viridiplantae</taxon>
        <taxon>Streptophyta</taxon>
        <taxon>Embryophyta</taxon>
        <taxon>Tracheophyta</taxon>
        <taxon>Spermatophyta</taxon>
        <taxon>Magnoliopsida</taxon>
        <taxon>eudicotyledons</taxon>
        <taxon>Gunneridae</taxon>
        <taxon>Pentapetalae</taxon>
        <taxon>rosids</taxon>
        <taxon>malvids</taxon>
        <taxon>Malvales</taxon>
        <taxon>Malvaceae</taxon>
        <taxon>Malvoideae</taxon>
        <taxon>Gossypium</taxon>
    </lineage>
</organism>
<dbReference type="InterPro" id="IPR045258">
    <property type="entry name" value="ACAP1/2/3-like"/>
</dbReference>
<evidence type="ECO:0000256" key="5">
    <source>
        <dbReference type="ARBA" id="ARBA00022833"/>
    </source>
</evidence>
<dbReference type="PROSITE" id="PS50115">
    <property type="entry name" value="ARFGAP"/>
    <property type="match status" value="1"/>
</dbReference>
<keyword evidence="3" id="KW-0677">Repeat</keyword>
<dbReference type="PROSITE" id="PS50297">
    <property type="entry name" value="ANK_REP_REGION"/>
    <property type="match status" value="2"/>
</dbReference>
<dbReference type="GO" id="GO:0005737">
    <property type="term" value="C:cytoplasm"/>
    <property type="evidence" value="ECO:0007669"/>
    <property type="project" value="InterPro"/>
</dbReference>
<dbReference type="Gene3D" id="1.10.220.150">
    <property type="entry name" value="Arf GTPase activating protein"/>
    <property type="match status" value="1"/>
</dbReference>
<dbReference type="SUPFAM" id="SSF103657">
    <property type="entry name" value="BAR/IMD domain-like"/>
    <property type="match status" value="1"/>
</dbReference>
<dbReference type="InterPro" id="IPR037278">
    <property type="entry name" value="ARFGAP/RecO"/>
</dbReference>
<keyword evidence="4 9" id="KW-0863">Zinc-finger</keyword>
<gene>
    <name evidence="12" type="ORF">ES288_A03G075400v1</name>
</gene>
<dbReference type="PROSITE" id="PS50088">
    <property type="entry name" value="ANK_REPEAT"/>
    <property type="match status" value="2"/>
</dbReference>
<dbReference type="Proteomes" id="UP000323506">
    <property type="component" value="Chromosome A03"/>
</dbReference>
<dbReference type="Gene3D" id="1.25.40.20">
    <property type="entry name" value="Ankyrin repeat-containing domain"/>
    <property type="match status" value="1"/>
</dbReference>
<dbReference type="SMART" id="SM00721">
    <property type="entry name" value="BAR"/>
    <property type="match status" value="1"/>
</dbReference>
<keyword evidence="13" id="KW-1185">Reference proteome</keyword>
<dbReference type="GO" id="GO:0008270">
    <property type="term" value="F:zinc ion binding"/>
    <property type="evidence" value="ECO:0007669"/>
    <property type="project" value="UniProtKB-KW"/>
</dbReference>
<dbReference type="Gene3D" id="2.30.29.30">
    <property type="entry name" value="Pleckstrin-homology domain (PH domain)/Phosphotyrosine-binding domain (PTB)"/>
    <property type="match status" value="1"/>
</dbReference>
<protein>
    <recommendedName>
        <fullName evidence="14">ADP-ribosylation factor GTPase-activating protein AGD1</fullName>
    </recommendedName>
</protein>
<evidence type="ECO:0000256" key="6">
    <source>
        <dbReference type="ARBA" id="ARBA00023043"/>
    </source>
</evidence>
<keyword evidence="2" id="KW-0479">Metal-binding</keyword>
<evidence type="ECO:0000256" key="3">
    <source>
        <dbReference type="ARBA" id="ARBA00022737"/>
    </source>
</evidence>
<feature type="repeat" description="ANK" evidence="8">
    <location>
        <begin position="757"/>
        <end position="789"/>
    </location>
</feature>
<keyword evidence="5" id="KW-0862">Zinc</keyword>